<dbReference type="GO" id="GO:0003677">
    <property type="term" value="F:DNA binding"/>
    <property type="evidence" value="ECO:0007669"/>
    <property type="project" value="InterPro"/>
</dbReference>
<dbReference type="InParanoid" id="C7Q4H5"/>
<proteinExistence type="predicted"/>
<organism evidence="2 3">
    <name type="scientific">Catenulispora acidiphila (strain DSM 44928 / JCM 14897 / NBRC 102108 / NRRL B-24433 / ID139908)</name>
    <dbReference type="NCBI Taxonomy" id="479433"/>
    <lineage>
        <taxon>Bacteria</taxon>
        <taxon>Bacillati</taxon>
        <taxon>Actinomycetota</taxon>
        <taxon>Actinomycetes</taxon>
        <taxon>Catenulisporales</taxon>
        <taxon>Catenulisporaceae</taxon>
        <taxon>Catenulispora</taxon>
    </lineage>
</organism>
<dbReference type="Gene3D" id="1.10.260.40">
    <property type="entry name" value="lambda repressor-like DNA-binding domains"/>
    <property type="match status" value="1"/>
</dbReference>
<dbReference type="OrthoDB" id="4551696at2"/>
<evidence type="ECO:0000313" key="3">
    <source>
        <dbReference type="Proteomes" id="UP000000851"/>
    </source>
</evidence>
<accession>C7Q4H5</accession>
<dbReference type="Proteomes" id="UP000000851">
    <property type="component" value="Chromosome"/>
</dbReference>
<reference evidence="2 3" key="1">
    <citation type="journal article" date="2009" name="Stand. Genomic Sci.">
        <title>Complete genome sequence of Catenulispora acidiphila type strain (ID 139908).</title>
        <authorList>
            <person name="Copeland A."/>
            <person name="Lapidus A."/>
            <person name="Glavina Del Rio T."/>
            <person name="Nolan M."/>
            <person name="Lucas S."/>
            <person name="Chen F."/>
            <person name="Tice H."/>
            <person name="Cheng J.F."/>
            <person name="Bruce D."/>
            <person name="Goodwin L."/>
            <person name="Pitluck S."/>
            <person name="Mikhailova N."/>
            <person name="Pati A."/>
            <person name="Ivanova N."/>
            <person name="Mavromatis K."/>
            <person name="Chen A."/>
            <person name="Palaniappan K."/>
            <person name="Chain P."/>
            <person name="Land M."/>
            <person name="Hauser L."/>
            <person name="Chang Y.J."/>
            <person name="Jeffries C.D."/>
            <person name="Chertkov O."/>
            <person name="Brettin T."/>
            <person name="Detter J.C."/>
            <person name="Han C."/>
            <person name="Ali Z."/>
            <person name="Tindall B.J."/>
            <person name="Goker M."/>
            <person name="Bristow J."/>
            <person name="Eisen J.A."/>
            <person name="Markowitz V."/>
            <person name="Hugenholtz P."/>
            <person name="Kyrpides N.C."/>
            <person name="Klenk H.P."/>
        </authorList>
    </citation>
    <scope>NUCLEOTIDE SEQUENCE [LARGE SCALE GENOMIC DNA]</scope>
    <source>
        <strain evidence="3">DSM 44928 / JCM 14897 / NBRC 102108 / NRRL B-24433 / ID139908</strain>
    </source>
</reference>
<feature type="compositionally biased region" description="Basic and acidic residues" evidence="1">
    <location>
        <begin position="232"/>
        <end position="241"/>
    </location>
</feature>
<dbReference type="InterPro" id="IPR010982">
    <property type="entry name" value="Lambda_DNA-bd_dom_sf"/>
</dbReference>
<dbReference type="KEGG" id="cai:Caci_3035"/>
<dbReference type="eggNOG" id="COG1609">
    <property type="taxonomic scope" value="Bacteria"/>
</dbReference>
<protein>
    <submittedName>
        <fullName evidence="2">Uncharacterized protein</fullName>
    </submittedName>
</protein>
<dbReference type="EMBL" id="CP001700">
    <property type="protein sequence ID" value="ACU71944.1"/>
    <property type="molecule type" value="Genomic_DNA"/>
</dbReference>
<dbReference type="AlphaFoldDB" id="C7Q4H5"/>
<dbReference type="RefSeq" id="WP_012787237.1">
    <property type="nucleotide sequence ID" value="NC_013131.1"/>
</dbReference>
<dbReference type="SUPFAM" id="SSF47413">
    <property type="entry name" value="lambda repressor-like DNA-binding domains"/>
    <property type="match status" value="1"/>
</dbReference>
<feature type="compositionally biased region" description="Basic residues" evidence="1">
    <location>
        <begin position="242"/>
        <end position="254"/>
    </location>
</feature>
<keyword evidence="3" id="KW-1185">Reference proteome</keyword>
<gene>
    <name evidence="2" type="ordered locus">Caci_3035</name>
</gene>
<name>C7Q4H5_CATAD</name>
<dbReference type="HOGENOM" id="CLU_068865_0_0_11"/>
<evidence type="ECO:0000313" key="2">
    <source>
        <dbReference type="EMBL" id="ACU71944.1"/>
    </source>
</evidence>
<sequence length="254" mass="27466">MTATKPLAPHGTRARYRRGCRKECCLAADRRDRKRRKLYGSLKTQPDTIIPHLRELLDGGASVKSVAKAAGCDRTTVQRILNGTRKGVWQSTRDRILAAADAELTANIPALCATRQVRALIAAKHPLSAIIAASGLDRSLVSELANGRRNSIRASTAVAIRNVYGQLSDSVGASSRSANRATREGWAPPAAWDGIDMSDPKAFPDFTGHCGSTSGYWIHRSRGIPQCQPCRDAESEANAERRAKRAAGVRRVSA</sequence>
<evidence type="ECO:0000256" key="1">
    <source>
        <dbReference type="SAM" id="MobiDB-lite"/>
    </source>
</evidence>
<dbReference type="STRING" id="479433.Caci_3035"/>
<feature type="region of interest" description="Disordered" evidence="1">
    <location>
        <begin position="232"/>
        <end position="254"/>
    </location>
</feature>